<proteinExistence type="predicted"/>
<dbReference type="AlphaFoldDB" id="A0A5S9R1X5"/>
<protein>
    <recommendedName>
        <fullName evidence="3">Endonuclease/exonuclease/phosphatase domain-containing protein</fullName>
    </recommendedName>
</protein>
<keyword evidence="2" id="KW-1185">Reference proteome</keyword>
<evidence type="ECO:0008006" key="3">
    <source>
        <dbReference type="Google" id="ProtNLM"/>
    </source>
</evidence>
<sequence length="68" mass="7157">MGTDGVAQTGSGLGPTYPSYPFTLPLITIDHVVTRNASVSSLRTFSLRGTDHRALLATVQIPGKKPSC</sequence>
<reference evidence="1 2" key="1">
    <citation type="submission" date="2019-11" db="EMBL/GenBank/DDBJ databases">
        <authorList>
            <person name="Holert J."/>
        </authorList>
    </citation>
    <scope>NUCLEOTIDE SEQUENCE [LARGE SCALE GENOMIC DNA]</scope>
    <source>
        <strain evidence="1">BC8_1</strain>
    </source>
</reference>
<evidence type="ECO:0000313" key="2">
    <source>
        <dbReference type="Proteomes" id="UP000430146"/>
    </source>
</evidence>
<name>A0A5S9R1X5_MYCVN</name>
<dbReference type="InterPro" id="IPR036691">
    <property type="entry name" value="Endo/exonu/phosph_ase_sf"/>
</dbReference>
<evidence type="ECO:0000313" key="1">
    <source>
        <dbReference type="EMBL" id="CAA0126131.1"/>
    </source>
</evidence>
<organism evidence="1 2">
    <name type="scientific">Mycolicibacterium vanbaalenii</name>
    <name type="common">Mycobacterium vanbaalenii</name>
    <dbReference type="NCBI Taxonomy" id="110539"/>
    <lineage>
        <taxon>Bacteria</taxon>
        <taxon>Bacillati</taxon>
        <taxon>Actinomycetota</taxon>
        <taxon>Actinomycetes</taxon>
        <taxon>Mycobacteriales</taxon>
        <taxon>Mycobacteriaceae</taxon>
        <taxon>Mycolicibacterium</taxon>
    </lineage>
</organism>
<accession>A0A5S9R1X5</accession>
<dbReference type="SUPFAM" id="SSF56219">
    <property type="entry name" value="DNase I-like"/>
    <property type="match status" value="1"/>
</dbReference>
<dbReference type="Proteomes" id="UP000430146">
    <property type="component" value="Unassembled WGS sequence"/>
</dbReference>
<gene>
    <name evidence="1" type="ORF">AELLOGFF_04780</name>
</gene>
<dbReference type="EMBL" id="CACSIP010000024">
    <property type="protein sequence ID" value="CAA0126131.1"/>
    <property type="molecule type" value="Genomic_DNA"/>
</dbReference>